<sequence>MTYNQDYYQKNKEKIKANQLKWNKQNREKVKKIITDYALANQEKIILSVCKQKAKRFGLDFYLTETDIHIPERCPYLDIPLTNIRGQGRVHSNASIDRIDSSKGYYPDNIQIISDLANKMKQDASKDLLIAFAKGVLRMHDAP</sequence>
<dbReference type="EMBL" id="LR796268">
    <property type="protein sequence ID" value="CAB4132970.1"/>
    <property type="molecule type" value="Genomic_DNA"/>
</dbReference>
<protein>
    <submittedName>
        <fullName evidence="1">Uncharacterized protein</fullName>
    </submittedName>
</protein>
<name>A0A6J5LIZ0_9CAUD</name>
<dbReference type="Gene3D" id="3.30.40.220">
    <property type="match status" value="1"/>
</dbReference>
<reference evidence="1" key="1">
    <citation type="submission" date="2020-04" db="EMBL/GenBank/DDBJ databases">
        <authorList>
            <person name="Chiriac C."/>
            <person name="Salcher M."/>
            <person name="Ghai R."/>
            <person name="Kavagutti S V."/>
        </authorList>
    </citation>
    <scope>NUCLEOTIDE SEQUENCE</scope>
</reference>
<proteinExistence type="predicted"/>
<evidence type="ECO:0000313" key="1">
    <source>
        <dbReference type="EMBL" id="CAB4132970.1"/>
    </source>
</evidence>
<accession>A0A6J5LIZ0</accession>
<gene>
    <name evidence="1" type="ORF">UFOVP249_68</name>
</gene>
<organism evidence="1">
    <name type="scientific">uncultured Caudovirales phage</name>
    <dbReference type="NCBI Taxonomy" id="2100421"/>
    <lineage>
        <taxon>Viruses</taxon>
        <taxon>Duplodnaviria</taxon>
        <taxon>Heunggongvirae</taxon>
        <taxon>Uroviricota</taxon>
        <taxon>Caudoviricetes</taxon>
        <taxon>Peduoviridae</taxon>
        <taxon>Maltschvirus</taxon>
        <taxon>Maltschvirus maltsch</taxon>
    </lineage>
</organism>